<comment type="caution">
    <text evidence="10">The sequence shown here is derived from an EMBL/GenBank/DDBJ whole genome shotgun (WGS) entry which is preliminary data.</text>
</comment>
<feature type="compositionally biased region" description="Polar residues" evidence="8">
    <location>
        <begin position="1055"/>
        <end position="1065"/>
    </location>
</feature>
<feature type="domain" description="Kinesin motor" evidence="9">
    <location>
        <begin position="52"/>
        <end position="468"/>
    </location>
</feature>
<dbReference type="EMBL" id="JAKWFO010000001">
    <property type="protein sequence ID" value="KAI9639452.1"/>
    <property type="molecule type" value="Genomic_DNA"/>
</dbReference>
<keyword evidence="2" id="KW-0963">Cytoplasm</keyword>
<keyword evidence="6" id="KW-0505">Motor protein</keyword>
<dbReference type="InterPro" id="IPR036961">
    <property type="entry name" value="Kinesin_motor_dom_sf"/>
</dbReference>
<feature type="region of interest" description="Disordered" evidence="8">
    <location>
        <begin position="1212"/>
        <end position="1232"/>
    </location>
</feature>
<feature type="compositionally biased region" description="Polar residues" evidence="8">
    <location>
        <begin position="1006"/>
        <end position="1018"/>
    </location>
</feature>
<dbReference type="GO" id="GO:0008017">
    <property type="term" value="F:microtubule binding"/>
    <property type="evidence" value="ECO:0007669"/>
    <property type="project" value="InterPro"/>
</dbReference>
<evidence type="ECO:0000256" key="4">
    <source>
        <dbReference type="ARBA" id="ARBA00022840"/>
    </source>
</evidence>
<gene>
    <name evidence="10" type="ORF">MKK02DRAFT_29511</name>
</gene>
<accession>A0AA38HE08</accession>
<dbReference type="GO" id="GO:0007052">
    <property type="term" value="P:mitotic spindle organization"/>
    <property type="evidence" value="ECO:0007669"/>
    <property type="project" value="TreeGrafter"/>
</dbReference>
<evidence type="ECO:0000256" key="3">
    <source>
        <dbReference type="ARBA" id="ARBA00022741"/>
    </source>
</evidence>
<dbReference type="Pfam" id="PF00225">
    <property type="entry name" value="Kinesin"/>
    <property type="match status" value="2"/>
</dbReference>
<feature type="compositionally biased region" description="Low complexity" evidence="8">
    <location>
        <begin position="962"/>
        <end position="998"/>
    </location>
</feature>
<feature type="coiled-coil region" evidence="7">
    <location>
        <begin position="1367"/>
        <end position="1401"/>
    </location>
</feature>
<evidence type="ECO:0000256" key="1">
    <source>
        <dbReference type="ARBA" id="ARBA00004496"/>
    </source>
</evidence>
<feature type="region of interest" description="Disordered" evidence="8">
    <location>
        <begin position="505"/>
        <end position="524"/>
    </location>
</feature>
<dbReference type="InterPro" id="IPR019821">
    <property type="entry name" value="Kinesin_motor_CS"/>
</dbReference>
<dbReference type="PRINTS" id="PR00380">
    <property type="entry name" value="KINESINHEAVY"/>
</dbReference>
<keyword evidence="5 7" id="KW-0175">Coiled coil</keyword>
<dbReference type="GO" id="GO:0005875">
    <property type="term" value="C:microtubule associated complex"/>
    <property type="evidence" value="ECO:0007669"/>
    <property type="project" value="TreeGrafter"/>
</dbReference>
<feature type="compositionally biased region" description="Pro residues" evidence="8">
    <location>
        <begin position="1071"/>
        <end position="1087"/>
    </location>
</feature>
<sequence length="1622" mass="179345">MYTPKRQSMASAVPMSPLGPIIPRPSSAASQAPQHRTNNISDASSDTADARNVRVVVRIRPSLADDSVPLRLRNVLIHPTSASDLRIDVDPSQLTGNAGLTTGAKRHPSFQFDHVLGEESSQVDLYDVTGRDVVEEYMKGHNVTFLAYGQTSSGKSYSMGTTGEDIDYSGTAFTPRTGLIPRTVRAIFDRAEEIRLASGPGSSWECRLSFLELYNEEIIDLLSGAGVQITIREERDGRIIWSGIREVKVKTLAEVMQLLQDGAARRQTGETGMNATSSRSHAIFSLTMVQKKRAGIIVSPSQPISPPGTPKTLKRPTSFIGMPRSITPSGSRTGPPVAFTQKQSGIPRPNSMLGHREDEFVVVTSKFNMVDLAGSERLKRTAAQGDRMKEGISINSGLSALGNVISALSDPRSAKGHIPYRDSKLTRMLQDSIGGNALTTMIACVSPIEYNVAETLNTIKYASRARNIKNTSKVNAVEAGWDDVEHLQTTVLKLRKQIAALDTEGSAGGATGMAGRTSPGDAQRQSEKLIQRLAELQREHTELYDRYLAKCNENMRLTSELKSATPGDADVLARFNETVEPVILEYEKVVSALNIQLDDLRAQLSLLDTLYEEQGRGLVEAQERQTQSESYAAELRARVGKLSDQNSSGESYINDLEAKLKAHTDASDGHTDAAVELRKEITRLKALNDSLSQHSAEIESRLSQSEDKSVQLVQQIERLEAEVTRRETSYRELESHIAILDTTHDNKLLVTELEERSRHIAELERERREAEEREAGQRERLEKLLKAERITQDELRQQLSRHSIPTPPPSRLVDSATTSTSRDVSTTSQITPPDTPERRLDTEDEVSKLKEQIVAMARKAGEAEERYTAAQARVEELQTQLVEVQEANDTLPITPSISLNHLDDMSENGTTLLTPKDTSPGPSPSRMKRGSMPILSATGFGTAKGGGFRGGRGYGESRSKHQSLSQELSSAQQSLTSSRSSWGGSNSSLFGQSSSRQSMPSIKPLRTQQQSMDMRTQTSIETELKFLHKVVEDRDEDLRQKEAYIRKLETSLSLQNQSHNIPSRKTSAPPSFQPTTPPSSIPLPSSPDNPGISLPSESGSSGESVQQLDTPMLSEDTHGQLGVPPQAERFFTPAGEITDPLEFQHAPSQPQSDLLLEMQTKEASQRAIIDQQFKQIADLQKINLKLRDELHGGQYPQLYRSLDDLRQINADHSDKTLSPSTPKPSSPFTQLSPSRELNALRDSHAEELQTIINGHAQTIEALQRDCDERISVMEKQVEAMAAEYEEQLRRLQAHHSTELSSRQQIHDDAVAKIRKDGESMSAELNASLASHDEARRQLKMKADQALFELSRVRDESHMQRNADAKQIADLLQVKANLEEAINELEVSKVDWMKRNSELEQRYSRKIVPPPQGPPPNMPLPPTPSTHVLLAGTSAGQRSPPVSKAERGRSQSHSGSSEEAHESLSHAQDIEAAVPLLPAHVGQMVQAVMAEKARVAAEAEVLRKQLGDRAALVQETEQQLTSEVEKSQTLSRELADARKTSSKLRAHLEDSRQETRRQQDECKAHMEELTERRQQVNRVEEHKRSERDSLHTANAQVAALKAQLEKAVDAKVNKKMGSKLKCF</sequence>
<feature type="region of interest" description="Disordered" evidence="8">
    <location>
        <begin position="1402"/>
        <end position="1464"/>
    </location>
</feature>
<keyword evidence="11" id="KW-1185">Reference proteome</keyword>
<feature type="compositionally biased region" description="Polar residues" evidence="8">
    <location>
        <begin position="1"/>
        <end position="10"/>
    </location>
</feature>
<dbReference type="GeneID" id="77727042"/>
<dbReference type="InterPro" id="IPR001752">
    <property type="entry name" value="Kinesin_motor_dom"/>
</dbReference>
<dbReference type="PROSITE" id="PS50067">
    <property type="entry name" value="KINESIN_MOTOR_2"/>
    <property type="match status" value="1"/>
</dbReference>
<dbReference type="GO" id="GO:0005524">
    <property type="term" value="F:ATP binding"/>
    <property type="evidence" value="ECO:0007669"/>
    <property type="project" value="UniProtKB-UniRule"/>
</dbReference>
<evidence type="ECO:0000256" key="5">
    <source>
        <dbReference type="ARBA" id="ARBA00023054"/>
    </source>
</evidence>
<feature type="coiled-coil region" evidence="7">
    <location>
        <begin position="1245"/>
        <end position="1294"/>
    </location>
</feature>
<feature type="compositionally biased region" description="Basic and acidic residues" evidence="8">
    <location>
        <begin position="835"/>
        <end position="845"/>
    </location>
</feature>
<dbReference type="InterPro" id="IPR027417">
    <property type="entry name" value="P-loop_NTPase"/>
</dbReference>
<dbReference type="SMART" id="SM00129">
    <property type="entry name" value="KISc"/>
    <property type="match status" value="1"/>
</dbReference>
<feature type="compositionally biased region" description="Basic and acidic residues" evidence="8">
    <location>
        <begin position="1545"/>
        <end position="1589"/>
    </location>
</feature>
<proteinExistence type="inferred from homology"/>
<feature type="region of interest" description="Disordered" evidence="8">
    <location>
        <begin position="893"/>
        <end position="1018"/>
    </location>
</feature>
<comment type="similarity">
    <text evidence="6">Belongs to the TRAFAC class myosin-kinesin ATPase superfamily. Kinesin family.</text>
</comment>
<feature type="region of interest" description="Disordered" evidence="8">
    <location>
        <begin position="1055"/>
        <end position="1147"/>
    </location>
</feature>
<dbReference type="SUPFAM" id="SSF52540">
    <property type="entry name" value="P-loop containing nucleoside triphosphate hydrolases"/>
    <property type="match status" value="1"/>
</dbReference>
<feature type="region of interest" description="Disordered" evidence="8">
    <location>
        <begin position="1"/>
        <end position="47"/>
    </location>
</feature>
<dbReference type="PANTHER" id="PTHR47969:SF15">
    <property type="entry name" value="CHROMOSOME-ASSOCIATED KINESIN KIF4A-RELATED"/>
    <property type="match status" value="1"/>
</dbReference>
<evidence type="ECO:0000256" key="2">
    <source>
        <dbReference type="ARBA" id="ARBA00022490"/>
    </source>
</evidence>
<evidence type="ECO:0000313" key="10">
    <source>
        <dbReference type="EMBL" id="KAI9639452.1"/>
    </source>
</evidence>
<dbReference type="GO" id="GO:0005737">
    <property type="term" value="C:cytoplasm"/>
    <property type="evidence" value="ECO:0007669"/>
    <property type="project" value="UniProtKB-SubCell"/>
</dbReference>
<dbReference type="PANTHER" id="PTHR47969">
    <property type="entry name" value="CHROMOSOME-ASSOCIATED KINESIN KIF4A-RELATED"/>
    <property type="match status" value="1"/>
</dbReference>
<feature type="region of interest" description="Disordered" evidence="8">
    <location>
        <begin position="1522"/>
        <end position="1590"/>
    </location>
</feature>
<dbReference type="Proteomes" id="UP001164286">
    <property type="component" value="Unassembled WGS sequence"/>
</dbReference>
<dbReference type="PROSITE" id="PS00411">
    <property type="entry name" value="KINESIN_MOTOR_1"/>
    <property type="match status" value="1"/>
</dbReference>
<feature type="region of interest" description="Disordered" evidence="8">
    <location>
        <begin position="794"/>
        <end position="845"/>
    </location>
</feature>
<dbReference type="GO" id="GO:0007018">
    <property type="term" value="P:microtubule-based movement"/>
    <property type="evidence" value="ECO:0007669"/>
    <property type="project" value="InterPro"/>
</dbReference>
<dbReference type="GO" id="GO:0003777">
    <property type="term" value="F:microtubule motor activity"/>
    <property type="evidence" value="ECO:0007669"/>
    <property type="project" value="InterPro"/>
</dbReference>
<feature type="compositionally biased region" description="Polar residues" evidence="8">
    <location>
        <begin position="907"/>
        <end position="917"/>
    </location>
</feature>
<dbReference type="RefSeq" id="XP_052949229.1">
    <property type="nucleotide sequence ID" value="XM_053087837.1"/>
</dbReference>
<name>A0AA38HE08_9TREE</name>
<dbReference type="GO" id="GO:0051231">
    <property type="term" value="P:spindle elongation"/>
    <property type="evidence" value="ECO:0007669"/>
    <property type="project" value="TreeGrafter"/>
</dbReference>
<feature type="binding site" evidence="6">
    <location>
        <begin position="149"/>
        <end position="156"/>
    </location>
    <ligand>
        <name>ATP</name>
        <dbReference type="ChEBI" id="CHEBI:30616"/>
    </ligand>
</feature>
<reference evidence="10" key="1">
    <citation type="journal article" date="2022" name="G3 (Bethesda)">
        <title>High quality genome of the basidiomycete yeast Dioszegia hungarica PDD-24b-2 isolated from cloud water.</title>
        <authorList>
            <person name="Jarrige D."/>
            <person name="Haridas S."/>
            <person name="Bleykasten-Grosshans C."/>
            <person name="Joly M."/>
            <person name="Nadalig T."/>
            <person name="Sancelme M."/>
            <person name="Vuilleumier S."/>
            <person name="Grigoriev I.V."/>
            <person name="Amato P."/>
            <person name="Bringel F."/>
        </authorList>
    </citation>
    <scope>NUCLEOTIDE SEQUENCE</scope>
    <source>
        <strain evidence="10">PDD-24b-2</strain>
    </source>
</reference>
<feature type="compositionally biased region" description="Gly residues" evidence="8">
    <location>
        <begin position="942"/>
        <end position="954"/>
    </location>
</feature>
<evidence type="ECO:0000259" key="9">
    <source>
        <dbReference type="PROSITE" id="PS50067"/>
    </source>
</evidence>
<dbReference type="InterPro" id="IPR027640">
    <property type="entry name" value="Kinesin-like_fam"/>
</dbReference>
<dbReference type="Gene3D" id="3.40.850.10">
    <property type="entry name" value="Kinesin motor domain"/>
    <property type="match status" value="1"/>
</dbReference>
<keyword evidence="3 6" id="KW-0547">Nucleotide-binding</keyword>
<feature type="compositionally biased region" description="Low complexity" evidence="8">
    <location>
        <begin position="813"/>
        <end position="828"/>
    </location>
</feature>
<evidence type="ECO:0000256" key="6">
    <source>
        <dbReference type="PROSITE-ProRule" id="PRU00283"/>
    </source>
</evidence>
<feature type="compositionally biased region" description="Polar residues" evidence="8">
    <location>
        <begin position="27"/>
        <end position="47"/>
    </location>
</feature>
<evidence type="ECO:0000256" key="7">
    <source>
        <dbReference type="SAM" id="Coils"/>
    </source>
</evidence>
<feature type="compositionally biased region" description="Pro residues" evidence="8">
    <location>
        <begin position="1407"/>
        <end position="1423"/>
    </location>
</feature>
<evidence type="ECO:0000256" key="8">
    <source>
        <dbReference type="SAM" id="MobiDB-lite"/>
    </source>
</evidence>
<comment type="subcellular location">
    <subcellularLocation>
        <location evidence="1">Cytoplasm</location>
    </subcellularLocation>
</comment>
<protein>
    <recommendedName>
        <fullName evidence="9">Kinesin motor domain-containing protein</fullName>
    </recommendedName>
</protein>
<organism evidence="10 11">
    <name type="scientific">Dioszegia hungarica</name>
    <dbReference type="NCBI Taxonomy" id="4972"/>
    <lineage>
        <taxon>Eukaryota</taxon>
        <taxon>Fungi</taxon>
        <taxon>Dikarya</taxon>
        <taxon>Basidiomycota</taxon>
        <taxon>Agaricomycotina</taxon>
        <taxon>Tremellomycetes</taxon>
        <taxon>Tremellales</taxon>
        <taxon>Bulleribasidiaceae</taxon>
        <taxon>Dioszegia</taxon>
    </lineage>
</organism>
<keyword evidence="4 6" id="KW-0067">ATP-binding</keyword>
<feature type="region of interest" description="Disordered" evidence="8">
    <location>
        <begin position="298"/>
        <end position="318"/>
    </location>
</feature>
<evidence type="ECO:0000313" key="11">
    <source>
        <dbReference type="Proteomes" id="UP001164286"/>
    </source>
</evidence>